<dbReference type="PATRIC" id="fig|1321819.3.peg.710"/>
<keyword evidence="1" id="KW-1133">Transmembrane helix</keyword>
<feature type="transmembrane region" description="Helical" evidence="1">
    <location>
        <begin position="6"/>
        <end position="26"/>
    </location>
</feature>
<sequence>MNNSLIIHITISLFSLSGLLIYYYAFRLGRKKYEFKMETVSRLPEKLYFLSVYPALIWYVLPFVEQPRIHGLYDWLDGRFTLFNVIYVLLSAGFFVYFFCIWGKKSVSQNIEATKSAFYAPSRLLTDGLYARIQHPMIIGDLLGHFSLVLLAGGIYTCALFPLYIFIDLCMIKIQVKYSLEPYFKAELSVYRKKTPALLDRELMCIALFMLALFVSNYLIYNDII</sequence>
<accession>U2C8I5</accession>
<keyword evidence="1" id="KW-0472">Membrane</keyword>
<feature type="transmembrane region" description="Helical" evidence="1">
    <location>
        <begin position="142"/>
        <end position="167"/>
    </location>
</feature>
<comment type="caution">
    <text evidence="2">The sequence shown here is derived from an EMBL/GenBank/DDBJ whole genome shotgun (WGS) entry which is preliminary data.</text>
</comment>
<name>U2C8I5_9BACE</name>
<evidence type="ECO:0000313" key="3">
    <source>
        <dbReference type="Proteomes" id="UP000016496"/>
    </source>
</evidence>
<dbReference type="OrthoDB" id="1097023at2"/>
<dbReference type="EMBL" id="AWSV01000048">
    <property type="protein sequence ID" value="ERI86799.1"/>
    <property type="molecule type" value="Genomic_DNA"/>
</dbReference>
<reference evidence="2 3" key="1">
    <citation type="submission" date="2013-08" db="EMBL/GenBank/DDBJ databases">
        <authorList>
            <person name="Weinstock G."/>
            <person name="Sodergren E."/>
            <person name="Wylie T."/>
            <person name="Fulton L."/>
            <person name="Fulton R."/>
            <person name="Fronick C."/>
            <person name="O'Laughlin M."/>
            <person name="Godfrey J."/>
            <person name="Miner T."/>
            <person name="Herter B."/>
            <person name="Appelbaum E."/>
            <person name="Cordes M."/>
            <person name="Lek S."/>
            <person name="Wollam A."/>
            <person name="Pepin K.H."/>
            <person name="Palsikar V.B."/>
            <person name="Mitreva M."/>
            <person name="Wilson R.K."/>
        </authorList>
    </citation>
    <scope>NUCLEOTIDE SEQUENCE [LARGE SCALE GENOMIC DNA]</scope>
    <source>
        <strain evidence="2 3">F0041</strain>
    </source>
</reference>
<evidence type="ECO:0000313" key="2">
    <source>
        <dbReference type="EMBL" id="ERI86799.1"/>
    </source>
</evidence>
<feature type="transmembrane region" description="Helical" evidence="1">
    <location>
        <begin position="201"/>
        <end position="221"/>
    </location>
</feature>
<feature type="transmembrane region" description="Helical" evidence="1">
    <location>
        <begin position="84"/>
        <end position="102"/>
    </location>
</feature>
<dbReference type="Gene3D" id="1.20.120.1630">
    <property type="match status" value="1"/>
</dbReference>
<protein>
    <recommendedName>
        <fullName evidence="4">Isoprenylcysteine carboxyl methyltransferase family protein</fullName>
    </recommendedName>
</protein>
<dbReference type="HOGENOM" id="CLU_1244412_0_0_10"/>
<evidence type="ECO:0000256" key="1">
    <source>
        <dbReference type="SAM" id="Phobius"/>
    </source>
</evidence>
<dbReference type="Proteomes" id="UP000016496">
    <property type="component" value="Unassembled WGS sequence"/>
</dbReference>
<evidence type="ECO:0008006" key="4">
    <source>
        <dbReference type="Google" id="ProtNLM"/>
    </source>
</evidence>
<feature type="transmembrane region" description="Helical" evidence="1">
    <location>
        <begin position="47"/>
        <end position="64"/>
    </location>
</feature>
<dbReference type="AlphaFoldDB" id="U2C8I5"/>
<gene>
    <name evidence="2" type="ORF">HMPREF1981_00765</name>
</gene>
<dbReference type="RefSeq" id="WP_021644134.1">
    <property type="nucleotide sequence ID" value="NZ_KE993066.1"/>
</dbReference>
<keyword evidence="1" id="KW-0812">Transmembrane</keyword>
<proteinExistence type="predicted"/>
<organism evidence="2 3">
    <name type="scientific">Bacteroides pyogenes F0041</name>
    <dbReference type="NCBI Taxonomy" id="1321819"/>
    <lineage>
        <taxon>Bacteria</taxon>
        <taxon>Pseudomonadati</taxon>
        <taxon>Bacteroidota</taxon>
        <taxon>Bacteroidia</taxon>
        <taxon>Bacteroidales</taxon>
        <taxon>Bacteroidaceae</taxon>
        <taxon>Bacteroides</taxon>
    </lineage>
</organism>